<keyword evidence="1" id="KW-1133">Transmembrane helix</keyword>
<accession>A0A1I6BQ46</accession>
<keyword evidence="1" id="KW-0812">Transmembrane</keyword>
<dbReference type="AlphaFoldDB" id="A0A1I6BQ46"/>
<dbReference type="Proteomes" id="UP000199029">
    <property type="component" value="Unassembled WGS sequence"/>
</dbReference>
<evidence type="ECO:0000313" key="2">
    <source>
        <dbReference type="EMBL" id="SFQ83031.1"/>
    </source>
</evidence>
<dbReference type="STRING" id="1227077.SAMN04515668_4892"/>
<feature type="transmembrane region" description="Helical" evidence="1">
    <location>
        <begin position="64"/>
        <end position="83"/>
    </location>
</feature>
<sequence length="151" mass="16046">MAGAIVLIAALFVATLNNEALYAVLGQVWRQAFFGVGLSPRDSAAMVSQVSGQVTNTARDAPAVLIYGALYVGTCLALLWLVLPAASQRRLALTFYGGATLLFVVLLGAGQLGSSVLLQLSSQLIHFIVSPLPVIGLVPLLRWYLPHKQPF</sequence>
<feature type="transmembrane region" description="Helical" evidence="1">
    <location>
        <begin position="95"/>
        <end position="118"/>
    </location>
</feature>
<dbReference type="NCBIfam" id="NF046082">
    <property type="entry name" value="assoc_w_XrtX"/>
    <property type="match status" value="1"/>
</dbReference>
<protein>
    <submittedName>
        <fullName evidence="2">Uncharacterized protein</fullName>
    </submittedName>
</protein>
<name>A0A1I6BQ46_HYMAR</name>
<organism evidence="2 3">
    <name type="scientific">Hymenobacter arizonensis</name>
    <name type="common">Siccationidurans arizonensis</name>
    <dbReference type="NCBI Taxonomy" id="1227077"/>
    <lineage>
        <taxon>Bacteria</taxon>
        <taxon>Pseudomonadati</taxon>
        <taxon>Bacteroidota</taxon>
        <taxon>Cytophagia</taxon>
        <taxon>Cytophagales</taxon>
        <taxon>Hymenobacteraceae</taxon>
        <taxon>Hymenobacter</taxon>
    </lineage>
</organism>
<reference evidence="3" key="1">
    <citation type="submission" date="2016-10" db="EMBL/GenBank/DDBJ databases">
        <authorList>
            <person name="Varghese N."/>
            <person name="Submissions S."/>
        </authorList>
    </citation>
    <scope>NUCLEOTIDE SEQUENCE [LARGE SCALE GENOMIC DNA]</scope>
    <source>
        <strain evidence="3">OR362-8,ATCC BAA-1266,JCM 13504</strain>
    </source>
</reference>
<evidence type="ECO:0000256" key="1">
    <source>
        <dbReference type="SAM" id="Phobius"/>
    </source>
</evidence>
<evidence type="ECO:0000313" key="3">
    <source>
        <dbReference type="Proteomes" id="UP000199029"/>
    </source>
</evidence>
<gene>
    <name evidence="2" type="ORF">SAMN04515668_4892</name>
</gene>
<keyword evidence="1" id="KW-0472">Membrane</keyword>
<keyword evidence="3" id="KW-1185">Reference proteome</keyword>
<feature type="transmembrane region" description="Helical" evidence="1">
    <location>
        <begin position="124"/>
        <end position="145"/>
    </location>
</feature>
<dbReference type="EMBL" id="FOXS01000011">
    <property type="protein sequence ID" value="SFQ83031.1"/>
    <property type="molecule type" value="Genomic_DNA"/>
</dbReference>
<proteinExistence type="predicted"/>